<dbReference type="EMBL" id="CP020370">
    <property type="protein sequence ID" value="AUB80208.1"/>
    <property type="molecule type" value="Genomic_DNA"/>
</dbReference>
<sequence>MAQEAALGFERDPRHPLAMPTVLRVYAALTDPQAQAAFMARLKAVVPHDVDLALVEARSLAAADDQARALQRLADLHRSSPQHQGAYHALVQGQLGQGDLVAATRTV</sequence>
<gene>
    <name evidence="1" type="ORF">THSYN_04020</name>
</gene>
<dbReference type="KEGG" id="tsy:THSYN_04020"/>
<protein>
    <submittedName>
        <fullName evidence="1">Uncharacterized protein</fullName>
    </submittedName>
</protein>
<dbReference type="Proteomes" id="UP000232638">
    <property type="component" value="Chromosome"/>
</dbReference>
<proteinExistence type="predicted"/>
<reference evidence="1 2" key="1">
    <citation type="submission" date="2017-03" db="EMBL/GenBank/DDBJ databases">
        <title>Complete genome sequence of Candidatus 'Thiodictyon syntrophicum' sp. nov. strain Cad16T, a photolithoautotroph purple sulfur bacterium isolated from an alpine meromictic lake.</title>
        <authorList>
            <person name="Luedin S.M."/>
            <person name="Pothier J.F."/>
            <person name="Danza F."/>
            <person name="Storelli N."/>
            <person name="Wittwer M."/>
            <person name="Tonolla M."/>
        </authorList>
    </citation>
    <scope>NUCLEOTIDE SEQUENCE [LARGE SCALE GENOMIC DNA]</scope>
    <source>
        <strain evidence="1 2">Cad16T</strain>
    </source>
</reference>
<accession>A0A2K8U3Q5</accession>
<evidence type="ECO:0000313" key="2">
    <source>
        <dbReference type="Proteomes" id="UP000232638"/>
    </source>
</evidence>
<name>A0A2K8U3Q5_9GAMM</name>
<dbReference type="AlphaFoldDB" id="A0A2K8U3Q5"/>
<dbReference type="RefSeq" id="WP_100918013.1">
    <property type="nucleotide sequence ID" value="NZ_CP020370.1"/>
</dbReference>
<evidence type="ECO:0000313" key="1">
    <source>
        <dbReference type="EMBL" id="AUB80208.1"/>
    </source>
</evidence>
<organism evidence="1 2">
    <name type="scientific">Candidatus Thiodictyon syntrophicum</name>
    <dbReference type="NCBI Taxonomy" id="1166950"/>
    <lineage>
        <taxon>Bacteria</taxon>
        <taxon>Pseudomonadati</taxon>
        <taxon>Pseudomonadota</taxon>
        <taxon>Gammaproteobacteria</taxon>
        <taxon>Chromatiales</taxon>
        <taxon>Chromatiaceae</taxon>
        <taxon>Thiodictyon</taxon>
    </lineage>
</organism>
<keyword evidence="2" id="KW-1185">Reference proteome</keyword>